<dbReference type="Proteomes" id="UP000003835">
    <property type="component" value="Unassembled WGS sequence"/>
</dbReference>
<reference evidence="2 3" key="1">
    <citation type="submission" date="2008-07" db="EMBL/GenBank/DDBJ databases">
        <authorList>
            <person name="Tandeau de Marsac N."/>
            <person name="Ferriera S."/>
            <person name="Johnson J."/>
            <person name="Kravitz S."/>
            <person name="Beeson K."/>
            <person name="Sutton G."/>
            <person name="Rogers Y.-H."/>
            <person name="Friedman R."/>
            <person name="Frazier M."/>
            <person name="Venter J.C."/>
        </authorList>
    </citation>
    <scope>NUCLEOTIDE SEQUENCE [LARGE SCALE GENOMIC DNA]</scope>
    <source>
        <strain evidence="2 3">PCC 7420</strain>
    </source>
</reference>
<feature type="transmembrane region" description="Helical" evidence="1">
    <location>
        <begin position="20"/>
        <end position="42"/>
    </location>
</feature>
<organism evidence="2 3">
    <name type="scientific">Coleofasciculus chthonoplastes PCC 7420</name>
    <dbReference type="NCBI Taxonomy" id="118168"/>
    <lineage>
        <taxon>Bacteria</taxon>
        <taxon>Bacillati</taxon>
        <taxon>Cyanobacteriota</taxon>
        <taxon>Cyanophyceae</taxon>
        <taxon>Coleofasciculales</taxon>
        <taxon>Coleofasciculaceae</taxon>
        <taxon>Coleofasciculus</taxon>
    </lineage>
</organism>
<dbReference type="AlphaFoldDB" id="B4VMU7"/>
<evidence type="ECO:0000256" key="1">
    <source>
        <dbReference type="SAM" id="Phobius"/>
    </source>
</evidence>
<dbReference type="EMBL" id="DS989845">
    <property type="protein sequence ID" value="EDX76816.1"/>
    <property type="molecule type" value="Genomic_DNA"/>
</dbReference>
<proteinExistence type="predicted"/>
<evidence type="ECO:0000313" key="2">
    <source>
        <dbReference type="EMBL" id="EDX76816.1"/>
    </source>
</evidence>
<keyword evidence="1" id="KW-0812">Transmembrane</keyword>
<protein>
    <submittedName>
        <fullName evidence="2">Uncharacterized protein</fullName>
    </submittedName>
</protein>
<evidence type="ECO:0000313" key="3">
    <source>
        <dbReference type="Proteomes" id="UP000003835"/>
    </source>
</evidence>
<keyword evidence="3" id="KW-1185">Reference proteome</keyword>
<dbReference type="HOGENOM" id="CLU_2971613_0_0_3"/>
<gene>
    <name evidence="2" type="ORF">MC7420_1819</name>
</gene>
<sequence length="58" mass="6647">MIRFIQNPPFYVLSKKDSILLIKGVGAGLGTLFSPLMIKIYSKPALLRLIKKRFHFIN</sequence>
<keyword evidence="1" id="KW-1133">Transmembrane helix</keyword>
<keyword evidence="1" id="KW-0472">Membrane</keyword>
<name>B4VMU7_9CYAN</name>
<dbReference type="STRING" id="118168.MC7420_1819"/>
<accession>B4VMU7</accession>